<proteinExistence type="inferred from homology"/>
<keyword evidence="9" id="KW-1185">Reference proteome</keyword>
<evidence type="ECO:0000313" key="8">
    <source>
        <dbReference type="EMBL" id="NBG87601.1"/>
    </source>
</evidence>
<dbReference type="GO" id="GO:0005737">
    <property type="term" value="C:cytoplasm"/>
    <property type="evidence" value="ECO:0007669"/>
    <property type="project" value="UniProtKB-SubCell"/>
</dbReference>
<dbReference type="SUPFAM" id="SSF55194">
    <property type="entry name" value="Ribosome recycling factor, RRF"/>
    <property type="match status" value="1"/>
</dbReference>
<comment type="similarity">
    <text evidence="2 5">Belongs to the RRF family.</text>
</comment>
<dbReference type="NCBIfam" id="TIGR00496">
    <property type="entry name" value="frr"/>
    <property type="match status" value="1"/>
</dbReference>
<reference evidence="8 9" key="1">
    <citation type="submission" date="2019-04" db="EMBL/GenBank/DDBJ databases">
        <title>Isachenkonia alkalipeptolytica gen. nov. sp. nov. a new anaerobic, alkiliphilic organothrophic bacterium capable to reduce synthesized ferrihydrite isolated from a soda lake.</title>
        <authorList>
            <person name="Toshchakov S.V."/>
            <person name="Zavarzina D.G."/>
            <person name="Zhilina T.N."/>
            <person name="Kostrikina N.A."/>
            <person name="Kublanov I.V."/>
        </authorList>
    </citation>
    <scope>NUCLEOTIDE SEQUENCE [LARGE SCALE GENOMIC DNA]</scope>
    <source>
        <strain evidence="8 9">Z-1701</strain>
    </source>
</reference>
<dbReference type="InterPro" id="IPR023584">
    <property type="entry name" value="Ribosome_recyc_fac_dom"/>
</dbReference>
<evidence type="ECO:0000256" key="2">
    <source>
        <dbReference type="ARBA" id="ARBA00005912"/>
    </source>
</evidence>
<evidence type="ECO:0000256" key="3">
    <source>
        <dbReference type="ARBA" id="ARBA00022490"/>
    </source>
</evidence>
<keyword evidence="3 5" id="KW-0963">Cytoplasm</keyword>
<dbReference type="FunFam" id="3.30.1360.40:FF:000001">
    <property type="entry name" value="Ribosome-recycling factor"/>
    <property type="match status" value="1"/>
</dbReference>
<dbReference type="GO" id="GO:0043023">
    <property type="term" value="F:ribosomal large subunit binding"/>
    <property type="evidence" value="ECO:0007669"/>
    <property type="project" value="TreeGrafter"/>
</dbReference>
<dbReference type="AlphaFoldDB" id="A0AA43XJN9"/>
<evidence type="ECO:0000259" key="7">
    <source>
        <dbReference type="Pfam" id="PF01765"/>
    </source>
</evidence>
<dbReference type="EMBL" id="SUMG01000003">
    <property type="protein sequence ID" value="NBG87601.1"/>
    <property type="molecule type" value="Genomic_DNA"/>
</dbReference>
<evidence type="ECO:0000256" key="5">
    <source>
        <dbReference type="HAMAP-Rule" id="MF_00040"/>
    </source>
</evidence>
<dbReference type="HAMAP" id="MF_00040">
    <property type="entry name" value="RRF"/>
    <property type="match status" value="1"/>
</dbReference>
<protein>
    <recommendedName>
        <fullName evidence="5">Ribosome-recycling factor</fullName>
        <shortName evidence="5">RRF</shortName>
    </recommendedName>
    <alternativeName>
        <fullName evidence="5">Ribosome-releasing factor</fullName>
    </alternativeName>
</protein>
<dbReference type="CDD" id="cd00520">
    <property type="entry name" value="RRF"/>
    <property type="match status" value="1"/>
</dbReference>
<evidence type="ECO:0000256" key="6">
    <source>
        <dbReference type="SAM" id="Coils"/>
    </source>
</evidence>
<dbReference type="InterPro" id="IPR002661">
    <property type="entry name" value="Ribosome_recyc_fac"/>
</dbReference>
<comment type="function">
    <text evidence="5">Responsible for the release of ribosomes from messenger RNA at the termination of protein biosynthesis. May increase the efficiency of translation by recycling ribosomes from one round of translation to another.</text>
</comment>
<comment type="caution">
    <text evidence="8">The sequence shown here is derived from an EMBL/GenBank/DDBJ whole genome shotgun (WGS) entry which is preliminary data.</text>
</comment>
<dbReference type="RefSeq" id="WP_160719167.1">
    <property type="nucleotide sequence ID" value="NZ_SUMG01000003.1"/>
</dbReference>
<accession>A0AA43XJN9</accession>
<dbReference type="Pfam" id="PF01765">
    <property type="entry name" value="RRF"/>
    <property type="match status" value="1"/>
</dbReference>
<dbReference type="InterPro" id="IPR036191">
    <property type="entry name" value="RRF_sf"/>
</dbReference>
<dbReference type="GO" id="GO:0006415">
    <property type="term" value="P:translational termination"/>
    <property type="evidence" value="ECO:0007669"/>
    <property type="project" value="UniProtKB-UniRule"/>
</dbReference>
<comment type="subcellular location">
    <subcellularLocation>
        <location evidence="1 5">Cytoplasm</location>
    </subcellularLocation>
</comment>
<keyword evidence="4 5" id="KW-0648">Protein biosynthesis</keyword>
<organism evidence="8 9">
    <name type="scientific">Isachenkonia alkalipeptolytica</name>
    <dbReference type="NCBI Taxonomy" id="2565777"/>
    <lineage>
        <taxon>Bacteria</taxon>
        <taxon>Bacillati</taxon>
        <taxon>Bacillota</taxon>
        <taxon>Clostridia</taxon>
        <taxon>Eubacteriales</taxon>
        <taxon>Clostridiaceae</taxon>
        <taxon>Isachenkonia</taxon>
    </lineage>
</organism>
<dbReference type="Gene3D" id="1.10.132.20">
    <property type="entry name" value="Ribosome-recycling factor"/>
    <property type="match status" value="1"/>
</dbReference>
<dbReference type="FunFam" id="1.10.132.20:FF:000001">
    <property type="entry name" value="Ribosome-recycling factor"/>
    <property type="match status" value="1"/>
</dbReference>
<sequence>MELKVHKEMKQSMEKTLNVFKEDLNTVRAGRANPSMLDKVKVDYYGAMTPLNQLASVTAPEPRLINVQPYDATALQAIEKAIISADLGLNPSNDGKIIRINIPQLTEERRKDLVKMVKKMAEEAKVAIRNERRNANDELKKMEKNKDITEDDLKDGLETVQEITDEYIEKIDELIKHKEAEILEV</sequence>
<dbReference type="Proteomes" id="UP000449710">
    <property type="component" value="Unassembled WGS sequence"/>
</dbReference>
<evidence type="ECO:0000313" key="9">
    <source>
        <dbReference type="Proteomes" id="UP000449710"/>
    </source>
</evidence>
<keyword evidence="6" id="KW-0175">Coiled coil</keyword>
<dbReference type="PANTHER" id="PTHR20982:SF3">
    <property type="entry name" value="MITOCHONDRIAL RIBOSOME RECYCLING FACTOR PSEUDO 1"/>
    <property type="match status" value="1"/>
</dbReference>
<dbReference type="PANTHER" id="PTHR20982">
    <property type="entry name" value="RIBOSOME RECYCLING FACTOR"/>
    <property type="match status" value="1"/>
</dbReference>
<evidence type="ECO:0000256" key="1">
    <source>
        <dbReference type="ARBA" id="ARBA00004496"/>
    </source>
</evidence>
<dbReference type="Gene3D" id="3.30.1360.40">
    <property type="match status" value="1"/>
</dbReference>
<feature type="domain" description="Ribosome recycling factor" evidence="7">
    <location>
        <begin position="20"/>
        <end position="183"/>
    </location>
</feature>
<gene>
    <name evidence="5" type="primary">frr</name>
    <name evidence="8" type="ORF">ISALK_03720</name>
</gene>
<evidence type="ECO:0000256" key="4">
    <source>
        <dbReference type="ARBA" id="ARBA00022917"/>
    </source>
</evidence>
<name>A0AA43XJN9_9CLOT</name>
<feature type="coiled-coil region" evidence="6">
    <location>
        <begin position="118"/>
        <end position="152"/>
    </location>
</feature>